<protein>
    <submittedName>
        <fullName evidence="1">Uncharacterized protein</fullName>
    </submittedName>
</protein>
<dbReference type="AlphaFoldDB" id="A0A0E9PGK7"/>
<proteinExistence type="predicted"/>
<accession>A0A0E9PGK7</accession>
<organism evidence="1">
    <name type="scientific">Anguilla anguilla</name>
    <name type="common">European freshwater eel</name>
    <name type="synonym">Muraena anguilla</name>
    <dbReference type="NCBI Taxonomy" id="7936"/>
    <lineage>
        <taxon>Eukaryota</taxon>
        <taxon>Metazoa</taxon>
        <taxon>Chordata</taxon>
        <taxon>Craniata</taxon>
        <taxon>Vertebrata</taxon>
        <taxon>Euteleostomi</taxon>
        <taxon>Actinopterygii</taxon>
        <taxon>Neopterygii</taxon>
        <taxon>Teleostei</taxon>
        <taxon>Anguilliformes</taxon>
        <taxon>Anguillidae</taxon>
        <taxon>Anguilla</taxon>
    </lineage>
</organism>
<dbReference type="EMBL" id="GBXM01105185">
    <property type="protein sequence ID" value="JAH03392.1"/>
    <property type="molecule type" value="Transcribed_RNA"/>
</dbReference>
<reference evidence="1" key="2">
    <citation type="journal article" date="2015" name="Fish Shellfish Immunol.">
        <title>Early steps in the European eel (Anguilla anguilla)-Vibrio vulnificus interaction in the gills: Role of the RtxA13 toxin.</title>
        <authorList>
            <person name="Callol A."/>
            <person name="Pajuelo D."/>
            <person name="Ebbesson L."/>
            <person name="Teles M."/>
            <person name="MacKenzie S."/>
            <person name="Amaro C."/>
        </authorList>
    </citation>
    <scope>NUCLEOTIDE SEQUENCE</scope>
</reference>
<name>A0A0E9PGK7_ANGAN</name>
<reference evidence="1" key="1">
    <citation type="submission" date="2014-11" db="EMBL/GenBank/DDBJ databases">
        <authorList>
            <person name="Amaro Gonzalez C."/>
        </authorList>
    </citation>
    <scope>NUCLEOTIDE SEQUENCE</scope>
</reference>
<evidence type="ECO:0000313" key="1">
    <source>
        <dbReference type="EMBL" id="JAH03392.1"/>
    </source>
</evidence>
<sequence length="67" mass="7989">MAMGRSHHYAKSVSKYCTKKYLYQSTKTGDMESQKSGDRYKMEMYCSIPWVCMYCMSLWMKVPAKYM</sequence>